<dbReference type="EMBL" id="CP002098">
    <property type="protein sequence ID" value="ADM27575.1"/>
    <property type="molecule type" value="Genomic_DNA"/>
</dbReference>
<evidence type="ECO:0000313" key="1">
    <source>
        <dbReference type="EMBL" id="ADM27575.1"/>
    </source>
</evidence>
<name>E0ST98_IGNAA</name>
<proteinExistence type="predicted"/>
<reference evidence="1 2" key="1">
    <citation type="journal article" date="2010" name="Stand. Genomic Sci.">
        <title>Complete genome sequence of Ignisphaera aggregans type strain (AQ1.S1).</title>
        <authorList>
            <person name="Goker M."/>
            <person name="Held B."/>
            <person name="Lapidus A."/>
            <person name="Nolan M."/>
            <person name="Spring S."/>
            <person name="Yasawong M."/>
            <person name="Lucas S."/>
            <person name="Glavina Del Rio T."/>
            <person name="Tice H."/>
            <person name="Cheng J.F."/>
            <person name="Goodwin L."/>
            <person name="Tapia R."/>
            <person name="Pitluck S."/>
            <person name="Liolios K."/>
            <person name="Ivanova N."/>
            <person name="Mavromatis K."/>
            <person name="Mikhailova N."/>
            <person name="Pati A."/>
            <person name="Chen A."/>
            <person name="Palaniappan K."/>
            <person name="Brambilla E."/>
            <person name="Land M."/>
            <person name="Hauser L."/>
            <person name="Chang Y.J."/>
            <person name="Jeffries C.D."/>
            <person name="Brettin T."/>
            <person name="Detter J.C."/>
            <person name="Han C."/>
            <person name="Rohde M."/>
            <person name="Sikorski J."/>
            <person name="Woyke T."/>
            <person name="Bristow J."/>
            <person name="Eisen J.A."/>
            <person name="Markowitz V."/>
            <person name="Hugenholtz P."/>
            <person name="Kyrpides N.C."/>
            <person name="Klenk H.P."/>
        </authorList>
    </citation>
    <scope>NUCLEOTIDE SEQUENCE [LARGE SCALE GENOMIC DNA]</scope>
    <source>
        <strain evidence="2">DSM 17230 / JCM 13409 / AQ1.S1</strain>
    </source>
</reference>
<dbReference type="HOGENOM" id="CLU_3147932_0_0_2"/>
<accession>E0ST98</accession>
<organism evidence="1 2">
    <name type="scientific">Ignisphaera aggregans (strain DSM 17230 / JCM 13409 / AQ1.S1)</name>
    <dbReference type="NCBI Taxonomy" id="583356"/>
    <lineage>
        <taxon>Archaea</taxon>
        <taxon>Thermoproteota</taxon>
        <taxon>Thermoprotei</taxon>
        <taxon>Desulfurococcales</taxon>
        <taxon>Desulfurococcaceae</taxon>
        <taxon>Ignisphaera</taxon>
    </lineage>
</organism>
<dbReference type="STRING" id="583356.Igag_0746"/>
<dbReference type="Proteomes" id="UP000001304">
    <property type="component" value="Chromosome"/>
</dbReference>
<evidence type="ECO:0000313" key="2">
    <source>
        <dbReference type="Proteomes" id="UP000001304"/>
    </source>
</evidence>
<gene>
    <name evidence="1" type="ordered locus">Igag_0746</name>
</gene>
<dbReference type="AlphaFoldDB" id="E0ST98"/>
<dbReference type="BioCyc" id="IAGG583356:GHAH-741-MONOMER"/>
<keyword evidence="2" id="KW-1185">Reference proteome</keyword>
<sequence length="48" mass="5484">MYKVVAIALWVADNINYVSDPRGLDYVQPPDEVLEARGVRLDRNVCHI</sequence>
<protein>
    <submittedName>
        <fullName evidence="1">Uncharacterized protein</fullName>
    </submittedName>
</protein>
<dbReference type="KEGG" id="iag:Igag_0746"/>